<accession>A0ABM3VAS0</accession>
<evidence type="ECO:0000256" key="1">
    <source>
        <dbReference type="ARBA" id="ARBA00011764"/>
    </source>
</evidence>
<protein>
    <recommendedName>
        <fullName evidence="2">Regulatory protein zeste</fullName>
    </recommendedName>
</protein>
<evidence type="ECO:0000256" key="2">
    <source>
        <dbReference type="ARBA" id="ARBA00016807"/>
    </source>
</evidence>
<dbReference type="PANTHER" id="PTHR23098:SF16">
    <property type="entry name" value="REGULATORY PROTEIN ZESTE"/>
    <property type="match status" value="1"/>
</dbReference>
<keyword evidence="4" id="KW-0238">DNA-binding</keyword>
<dbReference type="Proteomes" id="UP001652621">
    <property type="component" value="Unplaced"/>
</dbReference>
<dbReference type="GeneID" id="131804287"/>
<evidence type="ECO:0000256" key="6">
    <source>
        <dbReference type="ARBA" id="ARBA00025466"/>
    </source>
</evidence>
<gene>
    <name evidence="11" type="primary">LOC131804287</name>
</gene>
<organism evidence="10 11">
    <name type="scientific">Musca domestica</name>
    <name type="common">House fly</name>
    <dbReference type="NCBI Taxonomy" id="7370"/>
    <lineage>
        <taxon>Eukaryota</taxon>
        <taxon>Metazoa</taxon>
        <taxon>Ecdysozoa</taxon>
        <taxon>Arthropoda</taxon>
        <taxon>Hexapoda</taxon>
        <taxon>Insecta</taxon>
        <taxon>Pterygota</taxon>
        <taxon>Neoptera</taxon>
        <taxon>Endopterygota</taxon>
        <taxon>Diptera</taxon>
        <taxon>Brachycera</taxon>
        <taxon>Muscomorpha</taxon>
        <taxon>Muscoidea</taxon>
        <taxon>Muscidae</taxon>
        <taxon>Musca</taxon>
    </lineage>
</organism>
<dbReference type="RefSeq" id="XP_058982885.1">
    <property type="nucleotide sequence ID" value="XM_059126902.1"/>
</dbReference>
<evidence type="ECO:0000256" key="8">
    <source>
        <dbReference type="SAM" id="MobiDB-lite"/>
    </source>
</evidence>
<sequence>MEKKLKITNGTQFDCLIKELEKNPSLAKGFSRGSIPSNFKKNWEDITTKLNAFGPPARDSDGWQKVWRDLKFKCKKKVAFNKAECNATGGGRYKQLQLSPLEEAVASIMKFESQLTPDGYVCGAKKDQGFSVVQGEEEIRSTPASTLRSSNVEAEEYFPTDETFTHHQPGNISACEGDWLVERVEDEENICPPESSSAVTQKKNQRKQKDNRKSRETLLELHNNMQEKVLNEISRTMNSIKNTLKDTKKIQEEELKLLKRQNENEKEIIKIKKEKLELLRRKHEREEELFQNEVEIKKIALEIKKRKLQKLNESDQ</sequence>
<dbReference type="PANTHER" id="PTHR23098">
    <property type="entry name" value="AGAP001331-PA-RELATED"/>
    <property type="match status" value="1"/>
</dbReference>
<name>A0ABM3VAS0_MUSDO</name>
<evidence type="ECO:0000313" key="11">
    <source>
        <dbReference type="RefSeq" id="XP_058982885.1"/>
    </source>
</evidence>
<feature type="region of interest" description="Disordered" evidence="8">
    <location>
        <begin position="188"/>
        <end position="214"/>
    </location>
</feature>
<comment type="function">
    <text evidence="6">Involved in transvection phenomena (= synapsis-dependent gene expression), where the synaptic pairing of chromosomes carrying genes with which zeste interacts influences the expression of these genes. Zeste binds to DNA and stimulates transcription from a nearby promoter.</text>
</comment>
<comment type="subunit">
    <text evidence="1">Self-associates forming complexes of several hundred monomers.</text>
</comment>
<evidence type="ECO:0000256" key="5">
    <source>
        <dbReference type="ARBA" id="ARBA00023163"/>
    </source>
</evidence>
<evidence type="ECO:0000313" key="10">
    <source>
        <dbReference type="Proteomes" id="UP001652621"/>
    </source>
</evidence>
<evidence type="ECO:0000259" key="9">
    <source>
        <dbReference type="Pfam" id="PF13873"/>
    </source>
</evidence>
<proteinExistence type="predicted"/>
<evidence type="ECO:0000256" key="7">
    <source>
        <dbReference type="SAM" id="Coils"/>
    </source>
</evidence>
<evidence type="ECO:0000256" key="4">
    <source>
        <dbReference type="ARBA" id="ARBA00023125"/>
    </source>
</evidence>
<dbReference type="Pfam" id="PF13873">
    <property type="entry name" value="Myb_DNA-bind_5"/>
    <property type="match status" value="1"/>
</dbReference>
<keyword evidence="5" id="KW-0804">Transcription</keyword>
<feature type="coiled-coil region" evidence="7">
    <location>
        <begin position="241"/>
        <end position="293"/>
    </location>
</feature>
<keyword evidence="3" id="KW-0805">Transcription regulation</keyword>
<reference evidence="11" key="1">
    <citation type="submission" date="2025-08" db="UniProtKB">
        <authorList>
            <consortium name="RefSeq"/>
        </authorList>
    </citation>
    <scope>IDENTIFICATION</scope>
    <source>
        <strain evidence="11">Aabys</strain>
        <tissue evidence="11">Whole body</tissue>
    </source>
</reference>
<keyword evidence="10" id="KW-1185">Reference proteome</keyword>
<evidence type="ECO:0000256" key="3">
    <source>
        <dbReference type="ARBA" id="ARBA00023015"/>
    </source>
</evidence>
<feature type="domain" description="Myb/SANT-like DNA-binding" evidence="9">
    <location>
        <begin position="14"/>
        <end position="79"/>
    </location>
</feature>
<dbReference type="InterPro" id="IPR028002">
    <property type="entry name" value="Myb_DNA-bind_5"/>
</dbReference>
<keyword evidence="7" id="KW-0175">Coiled coil</keyword>